<dbReference type="AlphaFoldDB" id="A0A8J6GBK6"/>
<gene>
    <name evidence="2" type="ORF">LTLLF_168115</name>
</gene>
<dbReference type="Proteomes" id="UP000710432">
    <property type="component" value="Unassembled WGS sequence"/>
</dbReference>
<organism evidence="2 3">
    <name type="scientific">Microtus ochrogaster</name>
    <name type="common">Prairie vole</name>
    <dbReference type="NCBI Taxonomy" id="79684"/>
    <lineage>
        <taxon>Eukaryota</taxon>
        <taxon>Metazoa</taxon>
        <taxon>Chordata</taxon>
        <taxon>Craniata</taxon>
        <taxon>Vertebrata</taxon>
        <taxon>Euteleostomi</taxon>
        <taxon>Mammalia</taxon>
        <taxon>Eutheria</taxon>
        <taxon>Euarchontoglires</taxon>
        <taxon>Glires</taxon>
        <taxon>Rodentia</taxon>
        <taxon>Myomorpha</taxon>
        <taxon>Muroidea</taxon>
        <taxon>Cricetidae</taxon>
        <taxon>Arvicolinae</taxon>
        <taxon>Microtus</taxon>
    </lineage>
</organism>
<feature type="compositionally biased region" description="Pro residues" evidence="1">
    <location>
        <begin position="73"/>
        <end position="83"/>
    </location>
</feature>
<accession>A0A8J6GBK6</accession>
<feature type="region of interest" description="Disordered" evidence="1">
    <location>
        <begin position="65"/>
        <end position="107"/>
    </location>
</feature>
<sequence length="107" mass="11002">MSSRTALAPGNDRNSDTSASAWSLPSRKPPPLPAGAPPFPGCRVCPLLASPQPCWARPFAALHVPGSPKRSPCSPPPPQPPSQARPDLAQLSSLPPACRGAGSPCHL</sequence>
<name>A0A8J6GBK6_MICOH</name>
<evidence type="ECO:0000256" key="1">
    <source>
        <dbReference type="SAM" id="MobiDB-lite"/>
    </source>
</evidence>
<proteinExistence type="predicted"/>
<feature type="region of interest" description="Disordered" evidence="1">
    <location>
        <begin position="1"/>
        <end position="35"/>
    </location>
</feature>
<comment type="caution">
    <text evidence="2">The sequence shown here is derived from an EMBL/GenBank/DDBJ whole genome shotgun (WGS) entry which is preliminary data.</text>
</comment>
<protein>
    <submittedName>
        <fullName evidence="2">Uncharacterized protein</fullName>
    </submittedName>
</protein>
<evidence type="ECO:0000313" key="3">
    <source>
        <dbReference type="Proteomes" id="UP000710432"/>
    </source>
</evidence>
<reference evidence="2" key="1">
    <citation type="submission" date="2020-03" db="EMBL/GenBank/DDBJ databases">
        <title>Studies in the Genomics of Life Span.</title>
        <authorList>
            <person name="Glass D."/>
        </authorList>
    </citation>
    <scope>NUCLEOTIDE SEQUENCE</scope>
    <source>
        <strain evidence="2">LTLLF</strain>
        <tissue evidence="2">Muscle</tissue>
    </source>
</reference>
<evidence type="ECO:0000313" key="2">
    <source>
        <dbReference type="EMBL" id="KAH0507613.1"/>
    </source>
</evidence>
<dbReference type="EMBL" id="JAATJU010023499">
    <property type="protein sequence ID" value="KAH0507613.1"/>
    <property type="molecule type" value="Genomic_DNA"/>
</dbReference>